<evidence type="ECO:0000313" key="2">
    <source>
        <dbReference type="EMBL" id="MCM1987115.1"/>
    </source>
</evidence>
<protein>
    <submittedName>
        <fullName evidence="2">Uncharacterized protein</fullName>
    </submittedName>
</protein>
<name>A0A9E5DAY3_9EURY</name>
<dbReference type="Proteomes" id="UP001056766">
    <property type="component" value="Unassembled WGS sequence"/>
</dbReference>
<keyword evidence="1" id="KW-1133">Transmembrane helix</keyword>
<dbReference type="AlphaFoldDB" id="A0A9E5DAY3"/>
<evidence type="ECO:0000256" key="1">
    <source>
        <dbReference type="SAM" id="Phobius"/>
    </source>
</evidence>
<sequence length="76" mass="8576">MQPKKRTFTKDERADDSLPLRFTITAILVLLIMGLAITAIADLKEKANEDIALIEISKLISTQNRYISVAQDPQYI</sequence>
<keyword evidence="1" id="KW-0472">Membrane</keyword>
<reference evidence="2" key="2">
    <citation type="submission" date="2021-04" db="EMBL/GenBank/DDBJ databases">
        <authorList>
            <person name="Dong X."/>
        </authorList>
    </citation>
    <scope>NUCLEOTIDE SEQUENCE</scope>
    <source>
        <strain evidence="2">LLY</strain>
    </source>
</reference>
<proteinExistence type="predicted"/>
<keyword evidence="1" id="KW-0812">Transmembrane</keyword>
<accession>A0A9E5DAY3</accession>
<gene>
    <name evidence="2" type="ORF">KDK67_08975</name>
</gene>
<dbReference type="RefSeq" id="WP_250868459.1">
    <property type="nucleotide sequence ID" value="NZ_JAGSOI010000035.1"/>
</dbReference>
<feature type="transmembrane region" description="Helical" evidence="1">
    <location>
        <begin position="20"/>
        <end position="41"/>
    </location>
</feature>
<organism evidence="2 3">
    <name type="scientific">Methanococcoides seepicolus</name>
    <dbReference type="NCBI Taxonomy" id="2828780"/>
    <lineage>
        <taxon>Archaea</taxon>
        <taxon>Methanobacteriati</taxon>
        <taxon>Methanobacteriota</taxon>
        <taxon>Stenosarchaea group</taxon>
        <taxon>Methanomicrobia</taxon>
        <taxon>Methanosarcinales</taxon>
        <taxon>Methanosarcinaceae</taxon>
        <taxon>Methanococcoides</taxon>
    </lineage>
</organism>
<reference evidence="2" key="1">
    <citation type="journal article" date="2021" name="mSystems">
        <title>Bacteria and Archaea Synergistically Convert Glycine Betaine to Biogenic Methane in the Formosa Cold Seep of the South China Sea.</title>
        <authorList>
            <person name="Li L."/>
            <person name="Zhang W."/>
            <person name="Zhang S."/>
            <person name="Song L."/>
            <person name="Sun Q."/>
            <person name="Zhang H."/>
            <person name="Xiang H."/>
            <person name="Dong X."/>
        </authorList>
    </citation>
    <scope>NUCLEOTIDE SEQUENCE</scope>
    <source>
        <strain evidence="2">LLY</strain>
    </source>
</reference>
<comment type="caution">
    <text evidence="2">The sequence shown here is derived from an EMBL/GenBank/DDBJ whole genome shotgun (WGS) entry which is preliminary data.</text>
</comment>
<dbReference type="EMBL" id="JAGSOI010000035">
    <property type="protein sequence ID" value="MCM1987115.1"/>
    <property type="molecule type" value="Genomic_DNA"/>
</dbReference>
<evidence type="ECO:0000313" key="3">
    <source>
        <dbReference type="Proteomes" id="UP001056766"/>
    </source>
</evidence>
<keyword evidence="3" id="KW-1185">Reference proteome</keyword>